<evidence type="ECO:0000256" key="1">
    <source>
        <dbReference type="SAM" id="Phobius"/>
    </source>
</evidence>
<dbReference type="EMBL" id="PFMC01000038">
    <property type="protein sequence ID" value="PIY95105.1"/>
    <property type="molecule type" value="Genomic_DNA"/>
</dbReference>
<organism evidence="2 3">
    <name type="scientific">Candidatus Komeilibacteria bacterium CG_4_10_14_0_8_um_filter_37_78</name>
    <dbReference type="NCBI Taxonomy" id="1974471"/>
    <lineage>
        <taxon>Bacteria</taxon>
        <taxon>Candidatus Komeiliibacteriota</taxon>
    </lineage>
</organism>
<gene>
    <name evidence="2" type="ORF">COY67_01420</name>
</gene>
<evidence type="ECO:0000313" key="3">
    <source>
        <dbReference type="Proteomes" id="UP000228689"/>
    </source>
</evidence>
<dbReference type="InterPro" id="IPR024414">
    <property type="entry name" value="Uncharacterised_PrgI"/>
</dbReference>
<dbReference type="Proteomes" id="UP000228689">
    <property type="component" value="Unassembled WGS sequence"/>
</dbReference>
<dbReference type="AlphaFoldDB" id="A0A2M7REC8"/>
<keyword evidence="1" id="KW-0472">Membrane</keyword>
<name>A0A2M7REC8_9BACT</name>
<accession>A0A2M7REC8</accession>
<evidence type="ECO:0000313" key="2">
    <source>
        <dbReference type="EMBL" id="PIY95105.1"/>
    </source>
</evidence>
<protein>
    <recommendedName>
        <fullName evidence="4">PrgI family protein</fullName>
    </recommendedName>
</protein>
<keyword evidence="1" id="KW-1133">Transmembrane helix</keyword>
<comment type="caution">
    <text evidence="2">The sequence shown here is derived from an EMBL/GenBank/DDBJ whole genome shotgun (WGS) entry which is preliminary data.</text>
</comment>
<dbReference type="Pfam" id="PF12666">
    <property type="entry name" value="PrgI"/>
    <property type="match status" value="1"/>
</dbReference>
<sequence length="149" mass="16885">MNKYVVPQFIDVESKIFGPITTRQFIIALVGAMIAFFAYRFSDFSLFIVEAIIIAIGVGLFGFVKVNGAPFYVFLLNYISTLKLPAQRIWRREVVVQTEMPEKVVLVENTDDVSIRKKLPSSRLSELSLIIDTGGVYQGERITNQDNEE</sequence>
<feature type="transmembrane region" description="Helical" evidence="1">
    <location>
        <begin position="20"/>
        <end position="39"/>
    </location>
</feature>
<feature type="transmembrane region" description="Helical" evidence="1">
    <location>
        <begin position="46"/>
        <end position="63"/>
    </location>
</feature>
<evidence type="ECO:0008006" key="4">
    <source>
        <dbReference type="Google" id="ProtNLM"/>
    </source>
</evidence>
<reference evidence="3" key="1">
    <citation type="submission" date="2017-09" db="EMBL/GenBank/DDBJ databases">
        <title>Depth-based differentiation of microbial function through sediment-hosted aquifers and enrichment of novel symbionts in the deep terrestrial subsurface.</title>
        <authorList>
            <person name="Probst A.J."/>
            <person name="Ladd B."/>
            <person name="Jarett J.K."/>
            <person name="Geller-Mcgrath D.E."/>
            <person name="Sieber C.M.K."/>
            <person name="Emerson J.B."/>
            <person name="Anantharaman K."/>
            <person name="Thomas B.C."/>
            <person name="Malmstrom R."/>
            <person name="Stieglmeier M."/>
            <person name="Klingl A."/>
            <person name="Woyke T."/>
            <person name="Ryan C.M."/>
            <person name="Banfield J.F."/>
        </authorList>
    </citation>
    <scope>NUCLEOTIDE SEQUENCE [LARGE SCALE GENOMIC DNA]</scope>
</reference>
<keyword evidence="1" id="KW-0812">Transmembrane</keyword>
<proteinExistence type="predicted"/>